<reference evidence="2" key="1">
    <citation type="submission" date="2021-02" db="EMBL/GenBank/DDBJ databases">
        <authorList>
            <person name="Dougan E. K."/>
            <person name="Rhodes N."/>
            <person name="Thang M."/>
            <person name="Chan C."/>
        </authorList>
    </citation>
    <scope>NUCLEOTIDE SEQUENCE</scope>
</reference>
<feature type="signal peptide" evidence="1">
    <location>
        <begin position="1"/>
        <end position="24"/>
    </location>
</feature>
<dbReference type="EMBL" id="CAJNDS010002765">
    <property type="protein sequence ID" value="CAE7589778.1"/>
    <property type="molecule type" value="Genomic_DNA"/>
</dbReference>
<feature type="chain" id="PRO_5032743382" evidence="1">
    <location>
        <begin position="25"/>
        <end position="221"/>
    </location>
</feature>
<evidence type="ECO:0000313" key="3">
    <source>
        <dbReference type="Proteomes" id="UP000604046"/>
    </source>
</evidence>
<evidence type="ECO:0000313" key="2">
    <source>
        <dbReference type="EMBL" id="CAE7589778.1"/>
    </source>
</evidence>
<protein>
    <submittedName>
        <fullName evidence="2">Uncharacterized protein</fullName>
    </submittedName>
</protein>
<gene>
    <name evidence="2" type="ORF">SNAT2548_LOCUS33598</name>
</gene>
<comment type="caution">
    <text evidence="2">The sequence shown here is derived from an EMBL/GenBank/DDBJ whole genome shotgun (WGS) entry which is preliminary data.</text>
</comment>
<dbReference type="AlphaFoldDB" id="A0A812V0M9"/>
<name>A0A812V0M9_9DINO</name>
<organism evidence="2 3">
    <name type="scientific">Symbiodinium natans</name>
    <dbReference type="NCBI Taxonomy" id="878477"/>
    <lineage>
        <taxon>Eukaryota</taxon>
        <taxon>Sar</taxon>
        <taxon>Alveolata</taxon>
        <taxon>Dinophyceae</taxon>
        <taxon>Suessiales</taxon>
        <taxon>Symbiodiniaceae</taxon>
        <taxon>Symbiodinium</taxon>
    </lineage>
</organism>
<evidence type="ECO:0000256" key="1">
    <source>
        <dbReference type="SAM" id="SignalP"/>
    </source>
</evidence>
<proteinExistence type="predicted"/>
<dbReference type="Proteomes" id="UP000604046">
    <property type="component" value="Unassembled WGS sequence"/>
</dbReference>
<sequence length="221" mass="24031">MVGAGCHPWKAVIAVVVGLVRSSAQSEEKAWLQADVFLRRIVTELGVEMKDVESLDCLSSSQDQLSANMTRALDLVSNRFEQDYLLSLRAGLERLGQSLASMALQSSACLRDDASMAAFKTAVAQMNKLVMAGRVNAGYCPFTGKQQTTLGGSEVGRLLRKLTTIRRQGATETAQKTRKLARVIGKLLREVRDTGDGPDPAGAIPVNWEMRMAMFGGHMEL</sequence>
<accession>A0A812V0M9</accession>
<dbReference type="OrthoDB" id="428695at2759"/>
<keyword evidence="3" id="KW-1185">Reference proteome</keyword>
<keyword evidence="1" id="KW-0732">Signal</keyword>